<accession>A0A4Y7T6B1</accession>
<keyword evidence="1" id="KW-0472">Membrane</keyword>
<dbReference type="Proteomes" id="UP000298030">
    <property type="component" value="Unassembled WGS sequence"/>
</dbReference>
<protein>
    <submittedName>
        <fullName evidence="2">Uncharacterized protein</fullName>
    </submittedName>
</protein>
<keyword evidence="1" id="KW-1133">Transmembrane helix</keyword>
<name>A0A4Y7T6B1_COPMI</name>
<dbReference type="EMBL" id="QPFP01000026">
    <property type="protein sequence ID" value="TEB29707.1"/>
    <property type="molecule type" value="Genomic_DNA"/>
</dbReference>
<feature type="transmembrane region" description="Helical" evidence="1">
    <location>
        <begin position="106"/>
        <end position="127"/>
    </location>
</feature>
<gene>
    <name evidence="2" type="ORF">FA13DRAFT_623382</name>
</gene>
<keyword evidence="3" id="KW-1185">Reference proteome</keyword>
<sequence>MELRSISTSNSSPSSSKDAQNLISDATAEIVDLITNGGLEGLLSGLLSSIELGGIIATLLKTIATILSTVLTALVGQTVDVASLEAVISTVTGLTGQLITTVVGNVTGLAGILAPIVSTVVGVLTGLGLDCTPITDADRWKGFVRGPVLSCIPCFVKFPVVVPTSFLVLILLLS</sequence>
<comment type="caution">
    <text evidence="2">The sequence shown here is derived from an EMBL/GenBank/DDBJ whole genome shotgun (WGS) entry which is preliminary data.</text>
</comment>
<feature type="transmembrane region" description="Helical" evidence="1">
    <location>
        <begin position="52"/>
        <end position="74"/>
    </location>
</feature>
<keyword evidence="1" id="KW-0812">Transmembrane</keyword>
<reference evidence="2 3" key="1">
    <citation type="journal article" date="2019" name="Nat. Ecol. Evol.">
        <title>Megaphylogeny resolves global patterns of mushroom evolution.</title>
        <authorList>
            <person name="Varga T."/>
            <person name="Krizsan K."/>
            <person name="Foldi C."/>
            <person name="Dima B."/>
            <person name="Sanchez-Garcia M."/>
            <person name="Sanchez-Ramirez S."/>
            <person name="Szollosi G.J."/>
            <person name="Szarkandi J.G."/>
            <person name="Papp V."/>
            <person name="Albert L."/>
            <person name="Andreopoulos W."/>
            <person name="Angelini C."/>
            <person name="Antonin V."/>
            <person name="Barry K.W."/>
            <person name="Bougher N.L."/>
            <person name="Buchanan P."/>
            <person name="Buyck B."/>
            <person name="Bense V."/>
            <person name="Catcheside P."/>
            <person name="Chovatia M."/>
            <person name="Cooper J."/>
            <person name="Damon W."/>
            <person name="Desjardin D."/>
            <person name="Finy P."/>
            <person name="Geml J."/>
            <person name="Haridas S."/>
            <person name="Hughes K."/>
            <person name="Justo A."/>
            <person name="Karasinski D."/>
            <person name="Kautmanova I."/>
            <person name="Kiss B."/>
            <person name="Kocsube S."/>
            <person name="Kotiranta H."/>
            <person name="LaButti K.M."/>
            <person name="Lechner B.E."/>
            <person name="Liimatainen K."/>
            <person name="Lipzen A."/>
            <person name="Lukacs Z."/>
            <person name="Mihaltcheva S."/>
            <person name="Morgado L.N."/>
            <person name="Niskanen T."/>
            <person name="Noordeloos M.E."/>
            <person name="Ohm R.A."/>
            <person name="Ortiz-Santana B."/>
            <person name="Ovrebo C."/>
            <person name="Racz N."/>
            <person name="Riley R."/>
            <person name="Savchenko A."/>
            <person name="Shiryaev A."/>
            <person name="Soop K."/>
            <person name="Spirin V."/>
            <person name="Szebenyi C."/>
            <person name="Tomsovsky M."/>
            <person name="Tulloss R.E."/>
            <person name="Uehling J."/>
            <person name="Grigoriev I.V."/>
            <person name="Vagvolgyi C."/>
            <person name="Papp T."/>
            <person name="Martin F.M."/>
            <person name="Miettinen O."/>
            <person name="Hibbett D.S."/>
            <person name="Nagy L.G."/>
        </authorList>
    </citation>
    <scope>NUCLEOTIDE SEQUENCE [LARGE SCALE GENOMIC DNA]</scope>
    <source>
        <strain evidence="2 3">FP101781</strain>
    </source>
</reference>
<dbReference type="AlphaFoldDB" id="A0A4Y7T6B1"/>
<feature type="transmembrane region" description="Helical" evidence="1">
    <location>
        <begin position="148"/>
        <end position="173"/>
    </location>
</feature>
<proteinExistence type="predicted"/>
<evidence type="ECO:0000313" key="3">
    <source>
        <dbReference type="Proteomes" id="UP000298030"/>
    </source>
</evidence>
<evidence type="ECO:0000313" key="2">
    <source>
        <dbReference type="EMBL" id="TEB29707.1"/>
    </source>
</evidence>
<feature type="transmembrane region" description="Helical" evidence="1">
    <location>
        <begin position="81"/>
        <end position="100"/>
    </location>
</feature>
<evidence type="ECO:0000256" key="1">
    <source>
        <dbReference type="SAM" id="Phobius"/>
    </source>
</evidence>
<organism evidence="2 3">
    <name type="scientific">Coprinellus micaceus</name>
    <name type="common">Glistening ink-cap mushroom</name>
    <name type="synonym">Coprinus micaceus</name>
    <dbReference type="NCBI Taxonomy" id="71717"/>
    <lineage>
        <taxon>Eukaryota</taxon>
        <taxon>Fungi</taxon>
        <taxon>Dikarya</taxon>
        <taxon>Basidiomycota</taxon>
        <taxon>Agaricomycotina</taxon>
        <taxon>Agaricomycetes</taxon>
        <taxon>Agaricomycetidae</taxon>
        <taxon>Agaricales</taxon>
        <taxon>Agaricineae</taxon>
        <taxon>Psathyrellaceae</taxon>
        <taxon>Coprinellus</taxon>
    </lineage>
</organism>